<evidence type="ECO:0000256" key="1">
    <source>
        <dbReference type="ARBA" id="ARBA00022441"/>
    </source>
</evidence>
<evidence type="ECO:0000256" key="3">
    <source>
        <dbReference type="SAM" id="MobiDB-lite"/>
    </source>
</evidence>
<keyword evidence="2" id="KW-0677">Repeat</keyword>
<dbReference type="Pfam" id="PF00651">
    <property type="entry name" value="BTB"/>
    <property type="match status" value="2"/>
</dbReference>
<dbReference type="AlphaFoldDB" id="A0A2C9LNT3"/>
<dbReference type="VEuPathDB" id="VectorBase:BGLAX_038921"/>
<dbReference type="OrthoDB" id="1925334at2759"/>
<feature type="domain" description="BTB" evidence="4">
    <location>
        <begin position="52"/>
        <end position="109"/>
    </location>
</feature>
<feature type="domain" description="BTB" evidence="4">
    <location>
        <begin position="418"/>
        <end position="485"/>
    </location>
</feature>
<evidence type="ECO:0000256" key="2">
    <source>
        <dbReference type="ARBA" id="ARBA00022737"/>
    </source>
</evidence>
<dbReference type="PANTHER" id="PTHR45632:SF3">
    <property type="entry name" value="KELCH-LIKE PROTEIN 32"/>
    <property type="match status" value="1"/>
</dbReference>
<dbReference type="VEuPathDB" id="VectorBase:BGLAX_043590"/>
<sequence>MFLSSKLAACDARTKNLQIPKIVPSKKGNRNLKISSEVLNCFSRGSNREMFCDFTVVVEEREFPCHRFVLNACSGFFEALLKERRENRVFIQGITPNIFELLLDTIYSGSDVRTLETIQEIWKAAHQLQITFLMYLCEDFVKENLNESNCYEMYILAKILSSEKIVKFAINFMATQCYTFNPATFAKIKFEDLKTIMQIQESTACVDFKIETIVSWCCQKDCSYSVGSDTDRLHHLSSLFKAVNLAHASKECLATLMTNKHVLANAEVITAVNYHASQMLVYQNQNSVLPYRKGFQLLIRDFVLPADHKNLPEEGIDEYLDFIFMVVMVVLQVTLVPFSTPETDGQGFGSGSGSGNARGSGGGSTSLKPVTRAITDNDMLMYPHPFDDNFSKKNDRQLKIARDVLNCFSQGSNREMFCDFAVVVKEREFPCHRFVLSACSKFFEALLRSDMKESRQKRFVVKGMSPDIFKLILGVIYCGSDVLTPKTIIEIWNAAHQLQIVFLMSLCEDFIQENLNEANCYEMYSLAQLLSSEKVINLAINFMAKHFYNFAQSGMFEQMEVEDFKKSFTISRIN</sequence>
<dbReference type="PANTHER" id="PTHR45632">
    <property type="entry name" value="LD33804P"/>
    <property type="match status" value="1"/>
</dbReference>
<dbReference type="Proteomes" id="UP000076420">
    <property type="component" value="Unassembled WGS sequence"/>
</dbReference>
<protein>
    <recommendedName>
        <fullName evidence="4">BTB domain-containing protein</fullName>
    </recommendedName>
</protein>
<evidence type="ECO:0000313" key="6">
    <source>
        <dbReference type="Proteomes" id="UP000076420"/>
    </source>
</evidence>
<dbReference type="CDD" id="cd14733">
    <property type="entry name" value="BACK"/>
    <property type="match status" value="1"/>
</dbReference>
<name>A0A2C9LNT3_BIOGL</name>
<feature type="compositionally biased region" description="Gly residues" evidence="3">
    <location>
        <begin position="346"/>
        <end position="364"/>
    </location>
</feature>
<dbReference type="SMART" id="SM00225">
    <property type="entry name" value="BTB"/>
    <property type="match status" value="2"/>
</dbReference>
<dbReference type="VEuPathDB" id="VectorBase:BGLB033307"/>
<organism evidence="5 6">
    <name type="scientific">Biomphalaria glabrata</name>
    <name type="common">Bloodfluke planorb</name>
    <name type="synonym">Freshwater snail</name>
    <dbReference type="NCBI Taxonomy" id="6526"/>
    <lineage>
        <taxon>Eukaryota</taxon>
        <taxon>Metazoa</taxon>
        <taxon>Spiralia</taxon>
        <taxon>Lophotrochozoa</taxon>
        <taxon>Mollusca</taxon>
        <taxon>Gastropoda</taxon>
        <taxon>Heterobranchia</taxon>
        <taxon>Euthyneura</taxon>
        <taxon>Panpulmonata</taxon>
        <taxon>Hygrophila</taxon>
        <taxon>Lymnaeoidea</taxon>
        <taxon>Planorbidae</taxon>
        <taxon>Biomphalaria</taxon>
    </lineage>
</organism>
<dbReference type="KEGG" id="bgt:106050355"/>
<feature type="region of interest" description="Disordered" evidence="3">
    <location>
        <begin position="345"/>
        <end position="368"/>
    </location>
</feature>
<reference evidence="5" key="1">
    <citation type="submission" date="2020-05" db="UniProtKB">
        <authorList>
            <consortium name="EnsemblMetazoa"/>
        </authorList>
    </citation>
    <scope>IDENTIFICATION</scope>
    <source>
        <strain evidence="5">BB02</strain>
    </source>
</reference>
<dbReference type="InterPro" id="IPR011333">
    <property type="entry name" value="SKP1/BTB/POZ_sf"/>
</dbReference>
<keyword evidence="1" id="KW-0880">Kelch repeat</keyword>
<dbReference type="STRING" id="6526.A0A2C9LNT3"/>
<gene>
    <name evidence="5" type="primary">106050355</name>
</gene>
<dbReference type="CDD" id="cd18186">
    <property type="entry name" value="BTB_POZ_ZBTB_KLHL-like"/>
    <property type="match status" value="1"/>
</dbReference>
<evidence type="ECO:0000313" key="5">
    <source>
        <dbReference type="EnsemblMetazoa" id="BGLB033307-PA"/>
    </source>
</evidence>
<dbReference type="InterPro" id="IPR000210">
    <property type="entry name" value="BTB/POZ_dom"/>
</dbReference>
<dbReference type="PROSITE" id="PS50097">
    <property type="entry name" value="BTB"/>
    <property type="match status" value="2"/>
</dbReference>
<dbReference type="Gene3D" id="3.30.710.10">
    <property type="entry name" value="Potassium Channel Kv1.1, Chain A"/>
    <property type="match status" value="2"/>
</dbReference>
<evidence type="ECO:0000259" key="4">
    <source>
        <dbReference type="PROSITE" id="PS50097"/>
    </source>
</evidence>
<dbReference type="EnsemblMetazoa" id="BGLB033307-RA">
    <property type="protein sequence ID" value="BGLB033307-PA"/>
    <property type="gene ID" value="BGLB033307"/>
</dbReference>
<dbReference type="SUPFAM" id="SSF54695">
    <property type="entry name" value="POZ domain"/>
    <property type="match status" value="2"/>
</dbReference>
<proteinExistence type="predicted"/>
<accession>A0A2C9LNT3</accession>